<dbReference type="SMART" id="SM00382">
    <property type="entry name" value="AAA"/>
    <property type="match status" value="2"/>
</dbReference>
<feature type="region of interest" description="Disordered" evidence="11">
    <location>
        <begin position="1635"/>
        <end position="1654"/>
    </location>
</feature>
<keyword evidence="10" id="KW-0325">Glycoprotein</keyword>
<dbReference type="Pfam" id="PF00664">
    <property type="entry name" value="ABC_membrane"/>
    <property type="match status" value="1"/>
</dbReference>
<keyword evidence="8 12" id="KW-1133">Transmembrane helix</keyword>
<proteinExistence type="inferred from homology"/>
<evidence type="ECO:0000256" key="4">
    <source>
        <dbReference type="ARBA" id="ARBA00022475"/>
    </source>
</evidence>
<feature type="transmembrane region" description="Helical" evidence="12">
    <location>
        <begin position="65"/>
        <end position="89"/>
    </location>
</feature>
<dbReference type="PANTHER" id="PTHR24223">
    <property type="entry name" value="ATP-BINDING CASSETTE SUB-FAMILY C"/>
    <property type="match status" value="1"/>
</dbReference>
<evidence type="ECO:0000256" key="11">
    <source>
        <dbReference type="SAM" id="MobiDB-lite"/>
    </source>
</evidence>
<feature type="transmembrane region" description="Helical" evidence="12">
    <location>
        <begin position="913"/>
        <end position="936"/>
    </location>
</feature>
<dbReference type="Proteomes" id="UP000509510">
    <property type="component" value="Chromosome I"/>
</dbReference>
<dbReference type="PROSITE" id="PS50893">
    <property type="entry name" value="ABC_TRANSPORTER_2"/>
    <property type="match status" value="2"/>
</dbReference>
<dbReference type="InterPro" id="IPR044726">
    <property type="entry name" value="ABCC_6TM_D2"/>
</dbReference>
<name>A0A7H8QPH3_TALRU</name>
<keyword evidence="16" id="KW-1185">Reference proteome</keyword>
<accession>A0A7H8QPH3</accession>
<dbReference type="SUPFAM" id="SSF52540">
    <property type="entry name" value="P-loop containing nucleoside triphosphate hydrolases"/>
    <property type="match status" value="2"/>
</dbReference>
<feature type="transmembrane region" description="Helical" evidence="12">
    <location>
        <begin position="989"/>
        <end position="1013"/>
    </location>
</feature>
<dbReference type="InterPro" id="IPR017871">
    <property type="entry name" value="ABC_transporter-like_CS"/>
</dbReference>
<keyword evidence="6" id="KW-0547">Nucleotide-binding</keyword>
<dbReference type="FunFam" id="3.40.50.300:FF:002145">
    <property type="entry name" value="ABC transporter (MsbA subfamily)"/>
    <property type="match status" value="1"/>
</dbReference>
<dbReference type="RefSeq" id="XP_035341544.1">
    <property type="nucleotide sequence ID" value="XM_035485651.1"/>
</dbReference>
<dbReference type="InterPro" id="IPR036640">
    <property type="entry name" value="ABC1_TM_sf"/>
</dbReference>
<feature type="domain" description="ABC transmembrane type-1" evidence="14">
    <location>
        <begin position="989"/>
        <end position="1140"/>
    </location>
</feature>
<dbReference type="InterPro" id="IPR003593">
    <property type="entry name" value="AAA+_ATPase"/>
</dbReference>
<comment type="similarity">
    <text evidence="2">Belongs to the ABC transporter superfamily. ABCC family. Conjugate transporter (TC 3.A.1.208) subfamily.</text>
</comment>
<dbReference type="GO" id="GO:0005524">
    <property type="term" value="F:ATP binding"/>
    <property type="evidence" value="ECO:0007669"/>
    <property type="project" value="UniProtKB-KW"/>
</dbReference>
<dbReference type="FunFam" id="1.20.1560.10:FF:000066">
    <property type="entry name" value="ABC multidrug transporter (Eurofung)"/>
    <property type="match status" value="1"/>
</dbReference>
<feature type="transmembrane region" description="Helical" evidence="12">
    <location>
        <begin position="860"/>
        <end position="893"/>
    </location>
</feature>
<feature type="transmembrane region" description="Helical" evidence="12">
    <location>
        <begin position="265"/>
        <end position="290"/>
    </location>
</feature>
<dbReference type="InterPro" id="IPR050173">
    <property type="entry name" value="ABC_transporter_C-like"/>
</dbReference>
<dbReference type="OrthoDB" id="6500128at2759"/>
<keyword evidence="9 12" id="KW-0472">Membrane</keyword>
<comment type="subcellular location">
    <subcellularLocation>
        <location evidence="1">Cell membrane</location>
        <topology evidence="1">Multi-pass membrane protein</topology>
    </subcellularLocation>
</comment>
<feature type="transmembrane region" description="Helical" evidence="12">
    <location>
        <begin position="133"/>
        <end position="155"/>
    </location>
</feature>
<dbReference type="PROSITE" id="PS50929">
    <property type="entry name" value="ABC_TM1F"/>
    <property type="match status" value="2"/>
</dbReference>
<evidence type="ECO:0000313" key="15">
    <source>
        <dbReference type="EMBL" id="QKX55365.1"/>
    </source>
</evidence>
<dbReference type="Gene3D" id="1.20.1560.10">
    <property type="entry name" value="ABC transporter type 1, transmembrane domain"/>
    <property type="match status" value="2"/>
</dbReference>
<evidence type="ECO:0000313" key="16">
    <source>
        <dbReference type="Proteomes" id="UP000509510"/>
    </source>
</evidence>
<evidence type="ECO:0000256" key="3">
    <source>
        <dbReference type="ARBA" id="ARBA00022448"/>
    </source>
</evidence>
<dbReference type="GO" id="GO:0005886">
    <property type="term" value="C:plasma membrane"/>
    <property type="evidence" value="ECO:0007669"/>
    <property type="project" value="UniProtKB-SubCell"/>
</dbReference>
<evidence type="ECO:0000256" key="2">
    <source>
        <dbReference type="ARBA" id="ARBA00009726"/>
    </source>
</evidence>
<feature type="transmembrane region" description="Helical" evidence="12">
    <location>
        <begin position="1109"/>
        <end position="1128"/>
    </location>
</feature>
<dbReference type="InterPro" id="IPR011527">
    <property type="entry name" value="ABC1_TM_dom"/>
</dbReference>
<dbReference type="Pfam" id="PF00005">
    <property type="entry name" value="ABC_tran"/>
    <property type="match status" value="2"/>
</dbReference>
<evidence type="ECO:0000256" key="10">
    <source>
        <dbReference type="ARBA" id="ARBA00023180"/>
    </source>
</evidence>
<evidence type="ECO:0000256" key="5">
    <source>
        <dbReference type="ARBA" id="ARBA00022692"/>
    </source>
</evidence>
<dbReference type="FunFam" id="1.20.1560.10:FF:000055">
    <property type="entry name" value="ABC multidrug transporter (Eurofung)"/>
    <property type="match status" value="1"/>
</dbReference>
<dbReference type="CDD" id="cd18580">
    <property type="entry name" value="ABC_6TM_ABCC_D2"/>
    <property type="match status" value="1"/>
</dbReference>
<organism evidence="15 16">
    <name type="scientific">Talaromyces rugulosus</name>
    <name type="common">Penicillium rugulosum</name>
    <dbReference type="NCBI Taxonomy" id="121627"/>
    <lineage>
        <taxon>Eukaryota</taxon>
        <taxon>Fungi</taxon>
        <taxon>Dikarya</taxon>
        <taxon>Ascomycota</taxon>
        <taxon>Pezizomycotina</taxon>
        <taxon>Eurotiomycetes</taxon>
        <taxon>Eurotiomycetidae</taxon>
        <taxon>Eurotiales</taxon>
        <taxon>Trichocomaceae</taxon>
        <taxon>Talaromyces</taxon>
        <taxon>Talaromyces sect. Islandici</taxon>
    </lineage>
</organism>
<feature type="domain" description="ABC transporter" evidence="13">
    <location>
        <begin position="1178"/>
        <end position="1410"/>
    </location>
</feature>
<evidence type="ECO:0000256" key="12">
    <source>
        <dbReference type="SAM" id="Phobius"/>
    </source>
</evidence>
<feature type="domain" description="ABC transmembrane type-1" evidence="14">
    <location>
        <begin position="278"/>
        <end position="553"/>
    </location>
</feature>
<evidence type="ECO:0000256" key="8">
    <source>
        <dbReference type="ARBA" id="ARBA00022989"/>
    </source>
</evidence>
<evidence type="ECO:0000256" key="6">
    <source>
        <dbReference type="ARBA" id="ARBA00022741"/>
    </source>
</evidence>
<evidence type="ECO:0000259" key="13">
    <source>
        <dbReference type="PROSITE" id="PS50893"/>
    </source>
</evidence>
<protein>
    <submittedName>
        <fullName evidence="15">Uncharacterized protein</fullName>
    </submittedName>
</protein>
<dbReference type="Pfam" id="PF24357">
    <property type="entry name" value="TMD0_ABC"/>
    <property type="match status" value="1"/>
</dbReference>
<dbReference type="InterPro" id="IPR027417">
    <property type="entry name" value="P-loop_NTPase"/>
</dbReference>
<dbReference type="PANTHER" id="PTHR24223:SF404">
    <property type="entry name" value="ABC MULTIDRUG TRANSPORTER (EUROFUNG)-RELATED"/>
    <property type="match status" value="1"/>
</dbReference>
<keyword evidence="3" id="KW-0813">Transport</keyword>
<dbReference type="GO" id="GO:0016887">
    <property type="term" value="F:ATP hydrolysis activity"/>
    <property type="evidence" value="ECO:0007669"/>
    <property type="project" value="InterPro"/>
</dbReference>
<keyword evidence="4" id="KW-1003">Cell membrane</keyword>
<keyword evidence="5 12" id="KW-0812">Transmembrane</keyword>
<feature type="transmembrane region" description="Helical" evidence="12">
    <location>
        <begin position="404"/>
        <end position="425"/>
    </location>
</feature>
<feature type="transmembrane region" description="Helical" evidence="12">
    <location>
        <begin position="342"/>
        <end position="360"/>
    </location>
</feature>
<evidence type="ECO:0000256" key="9">
    <source>
        <dbReference type="ARBA" id="ARBA00023136"/>
    </source>
</evidence>
<evidence type="ECO:0000256" key="1">
    <source>
        <dbReference type="ARBA" id="ARBA00004651"/>
    </source>
</evidence>
<dbReference type="PROSITE" id="PS00211">
    <property type="entry name" value="ABC_TRANSPORTER_1"/>
    <property type="match status" value="1"/>
</dbReference>
<feature type="transmembrane region" description="Helical" evidence="12">
    <location>
        <begin position="310"/>
        <end position="330"/>
    </location>
</feature>
<feature type="transmembrane region" description="Helical" evidence="12">
    <location>
        <begin position="1073"/>
        <end position="1102"/>
    </location>
</feature>
<sequence length="1728" mass="191892">MANALLCPPGSDNKWGPRVNPDCRAFDFTVLFQDVFFSVFPASLFLIVVLPRLQFLRCAPVKLTSYRLVVCKLSLLAILFALQVVFTAFQTTTSAIHTKLSLTSGLLNIVATFAAAFLSFAEDQRTVRPSDVLVVYFSVASIVYMPRLRTLWLIPSITAHQSLWTAVYVFTIASLIAESARKTRFLRRLYQSVTPEQGGGFWSRCLFIWVLPFFHQGYSKPLQLEDMPEVDDSLAGETAEQKLQAAWDITTPDRRRRLLYATFRAYGWAFLSGIPPRLALTALTFAQPFLITVLVDWMGTTAAPANYGPALTGAVVLVYSGMAVSTAIYWRQTYRFITAIRAGLVSIIYTATTGLKGIQIKDMAAITLMDTDVERIASDFKSIHEVWASALEVGVALWLLERQVAIACLIPAVICLVSVLATIPVSRKSGNAQRRWIERIQKRLAATSHMLGEMKAVKMLGLTDVMFTVVSRLREIEIKTSERFRKLLLWQISLSNIPTDFAPFATFTTYAVISVVKADDSLNLAQAFTSLSLISLLTSPLLTFCQALPSIVQTIACFGRIQEYILDKHALAPLETHAEGVSGGAMELREYNRSTASTSPLVSFVNADISWSPDTQVVLHDLNLNIAQGITVLIGPVGSGKSTVLESILGQTCVKRGSLNSTLTKVAYCCQTPWITDGTIQDNITGGAEIDDSDMPSRTGSKGVFLSGGQKQRVALARAVYSKNQVLVLDDVFSGLDSKTISVISRRLFGREGYFKATGRSLILATHTQQILSHADNIIVLDDGRVVDHGPSTEILARRSDIIAGSLMPVHNLLLSSPVDEPLPCEKADETQVFVGDADSIHSNPTPTAQKGGTWSVYMYYYHSAGFVSVILLAFFSGLEAFGSSFATVWLQWWTETNSQQPNKELWKYLGVYALLFGLSFLGVVAGCWVFLINIIRTTGLSLHRNLLQTTLEFSQDMQLVDMELPMNGAQFVTGTVHVQCAFSCFAKLIILCILGKYLAVSVPFVLGILFFIQRYYLRTSRQVRLVDIEAKAPLYNHFIETIHGLSTIHAFKWEFRFREQGKAYLNDSQKPFYMLFCIHIWLQLVLDLIVGAITVIIVATMTSMRNRFTAGSIGVALNLVLTLNQSLAQMIKSWTTLETSIGAVSRVRDFVGDTPSESDILITPSRVRPEWPSHGVIEFIGVSACYNSTSVPVLQNLSLRIRAGEKVAICGPSGSGKTSFILALLQMIDVQQGRITIDDVDLSTVPRNTLRTRLNTVPSDPFFMPGTVRFNLDPHGDATDESIESAINKVGLWKRISCEGGLDAEFSVSDWSSGERQLLALARALNVRSRILILDEATSSVDWKTEAVMQDVIDTEFASSQTVIAILHRLRHIDRFDRVVLLKSGQIVECDSPRVLLARNSEFRRLVMSLENNHLRPPANLHPGKFSSLSDLGVKGYGNVDHRGPLSFETNILPQQLHSSLNLSQQWMHCKDQEMYSRLTYGWVVADQEWSLFYDTPPGFSVDMMTHSLPTDMRLWKATSEGEWASLAPEVFGTQPPICLRDLYTCFMNHELRPGRSSTLPLQYLRLLLVPLHGMVCHLRQWLQSFPNCPALLPEWFNLAIHSATNSPAGLSMLAMYHLIALNAMTSFPNIEDTMLRGPPERPEPPNPRGSGPCPLGSCPSTIADDSGEEALVHCGQILRLVRPMPQPDQPLWWPAIVYRVALITIFLSMKRLPHNWLPAVMLGQMV</sequence>
<dbReference type="SUPFAM" id="SSF90123">
    <property type="entry name" value="ABC transporter transmembrane region"/>
    <property type="match status" value="2"/>
</dbReference>
<gene>
    <name evidence="15" type="ORF">TRUGW13939_02457</name>
</gene>
<dbReference type="InterPro" id="IPR056227">
    <property type="entry name" value="TMD0_ABC"/>
</dbReference>
<reference evidence="16" key="1">
    <citation type="submission" date="2020-06" db="EMBL/GenBank/DDBJ databases">
        <title>A chromosome-scale genome assembly of Talaromyces rugulosus W13939.</title>
        <authorList>
            <person name="Wang B."/>
            <person name="Guo L."/>
            <person name="Ye K."/>
            <person name="Wang L."/>
        </authorList>
    </citation>
    <scope>NUCLEOTIDE SEQUENCE [LARGE SCALE GENOMIC DNA]</scope>
    <source>
        <strain evidence="16">W13939</strain>
    </source>
</reference>
<dbReference type="CDD" id="cd03244">
    <property type="entry name" value="ABCC_MRP_domain2"/>
    <property type="match status" value="1"/>
</dbReference>
<evidence type="ECO:0000256" key="7">
    <source>
        <dbReference type="ARBA" id="ARBA00022840"/>
    </source>
</evidence>
<dbReference type="InterPro" id="IPR003439">
    <property type="entry name" value="ABC_transporter-like_ATP-bd"/>
</dbReference>
<feature type="transmembrane region" description="Helical" evidence="12">
    <location>
        <begin position="101"/>
        <end position="121"/>
    </location>
</feature>
<evidence type="ECO:0000259" key="14">
    <source>
        <dbReference type="PROSITE" id="PS50929"/>
    </source>
</evidence>
<feature type="transmembrane region" description="Helical" evidence="12">
    <location>
        <begin position="35"/>
        <end position="53"/>
    </location>
</feature>
<keyword evidence="7" id="KW-0067">ATP-binding</keyword>
<dbReference type="KEGG" id="trg:TRUGW13939_02457"/>
<dbReference type="GeneID" id="55989966"/>
<dbReference type="GO" id="GO:0140359">
    <property type="term" value="F:ABC-type transporter activity"/>
    <property type="evidence" value="ECO:0007669"/>
    <property type="project" value="InterPro"/>
</dbReference>
<feature type="domain" description="ABC transporter" evidence="13">
    <location>
        <begin position="604"/>
        <end position="808"/>
    </location>
</feature>
<dbReference type="Gene3D" id="3.40.50.300">
    <property type="entry name" value="P-loop containing nucleotide triphosphate hydrolases"/>
    <property type="match status" value="2"/>
</dbReference>
<dbReference type="EMBL" id="CP055898">
    <property type="protein sequence ID" value="QKX55365.1"/>
    <property type="molecule type" value="Genomic_DNA"/>
</dbReference>
<feature type="transmembrane region" description="Helical" evidence="12">
    <location>
        <begin position="161"/>
        <end position="180"/>
    </location>
</feature>